<protein>
    <submittedName>
        <fullName evidence="2">GlsB/YeaQ/YmgE family stress response membrane protein</fullName>
    </submittedName>
</protein>
<reference evidence="2 3" key="1">
    <citation type="submission" date="2017-05" db="EMBL/GenBank/DDBJ databases">
        <title>Comparative genomic and metabolic analysis of manganese-oxidizing mechanisms in Celeribater manganoxidans DY25T: its adaption to the environment of polymetallic nodule.</title>
        <authorList>
            <person name="Wang X."/>
        </authorList>
    </citation>
    <scope>NUCLEOTIDE SEQUENCE [LARGE SCALE GENOMIC DNA]</scope>
    <source>
        <strain evidence="2 3">DY25</strain>
    </source>
</reference>
<dbReference type="AlphaFoldDB" id="A0A291M2N3"/>
<dbReference type="EMBL" id="CP021404">
    <property type="protein sequence ID" value="ATI43048.1"/>
    <property type="molecule type" value="Genomic_DNA"/>
</dbReference>
<organism evidence="2 3">
    <name type="scientific">Pacificitalea manganoxidans</name>
    <dbReference type="NCBI Taxonomy" id="1411902"/>
    <lineage>
        <taxon>Bacteria</taxon>
        <taxon>Pseudomonadati</taxon>
        <taxon>Pseudomonadota</taxon>
        <taxon>Alphaproteobacteria</taxon>
        <taxon>Rhodobacterales</taxon>
        <taxon>Paracoccaceae</taxon>
        <taxon>Pacificitalea</taxon>
    </lineage>
</organism>
<keyword evidence="3" id="KW-1185">Reference proteome</keyword>
<keyword evidence="1" id="KW-0472">Membrane</keyword>
<dbReference type="Proteomes" id="UP000219050">
    <property type="component" value="Chromosome"/>
</dbReference>
<evidence type="ECO:0000256" key="1">
    <source>
        <dbReference type="SAM" id="Phobius"/>
    </source>
</evidence>
<accession>A0A291M2N3</accession>
<dbReference type="KEGG" id="cmag:CBW24_14240"/>
<feature type="transmembrane region" description="Helical" evidence="1">
    <location>
        <begin position="7"/>
        <end position="27"/>
    </location>
</feature>
<proteinExistence type="predicted"/>
<sequence length="90" mass="9079">METFFEAVGWVSLILLILIGLGAGYIASMISGGRNRAKYMVIGVLGALMAPLIAGLLGVGLLAAGGVLIVLVLALVGAVVLVGLAKIIFD</sequence>
<evidence type="ECO:0000313" key="2">
    <source>
        <dbReference type="EMBL" id="ATI43048.1"/>
    </source>
</evidence>
<dbReference type="RefSeq" id="WP_088662694.1">
    <property type="nucleotide sequence ID" value="NZ_CP021404.1"/>
</dbReference>
<gene>
    <name evidence="2" type="ORF">CBW24_14240</name>
</gene>
<feature type="transmembrane region" description="Helical" evidence="1">
    <location>
        <begin position="39"/>
        <end position="62"/>
    </location>
</feature>
<evidence type="ECO:0000313" key="3">
    <source>
        <dbReference type="Proteomes" id="UP000219050"/>
    </source>
</evidence>
<keyword evidence="1" id="KW-1133">Transmembrane helix</keyword>
<keyword evidence="1" id="KW-0812">Transmembrane</keyword>
<name>A0A291M2N3_9RHOB</name>
<feature type="transmembrane region" description="Helical" evidence="1">
    <location>
        <begin position="68"/>
        <end position="89"/>
    </location>
</feature>